<dbReference type="EMBL" id="JAOPHQ010004551">
    <property type="protein sequence ID" value="KAK0139152.1"/>
    <property type="molecule type" value="Genomic_DNA"/>
</dbReference>
<evidence type="ECO:0000313" key="8">
    <source>
        <dbReference type="Proteomes" id="UP001174136"/>
    </source>
</evidence>
<evidence type="ECO:0000313" key="7">
    <source>
        <dbReference type="EMBL" id="KAK0139152.1"/>
    </source>
</evidence>
<dbReference type="PANTHER" id="PTHR46729:SF1">
    <property type="entry name" value="LEUKOCYTE RECEPTOR CLUSTER MEMBER 9"/>
    <property type="match status" value="1"/>
</dbReference>
<feature type="domain" description="C3H1-type" evidence="6">
    <location>
        <begin position="251"/>
        <end position="278"/>
    </location>
</feature>
<feature type="zinc finger region" description="C3H1-type" evidence="4">
    <location>
        <begin position="251"/>
        <end position="278"/>
    </location>
</feature>
<dbReference type="SMART" id="SM00356">
    <property type="entry name" value="ZnF_C3H1"/>
    <property type="match status" value="1"/>
</dbReference>
<dbReference type="Gene3D" id="4.10.1000.10">
    <property type="entry name" value="Zinc finger, CCCH-type"/>
    <property type="match status" value="1"/>
</dbReference>
<dbReference type="Pfam" id="PF18044">
    <property type="entry name" value="zf-CCCH_4"/>
    <property type="match status" value="1"/>
</dbReference>
<dbReference type="InterPro" id="IPR019510">
    <property type="entry name" value="AKAP7-like_phosphoesterase"/>
</dbReference>
<dbReference type="GO" id="GO:0008270">
    <property type="term" value="F:zinc ion binding"/>
    <property type="evidence" value="ECO:0007669"/>
    <property type="project" value="UniProtKB-KW"/>
</dbReference>
<dbReference type="InterPro" id="IPR040459">
    <property type="entry name" value="MJ1316"/>
</dbReference>
<evidence type="ECO:0000256" key="3">
    <source>
        <dbReference type="ARBA" id="ARBA00022833"/>
    </source>
</evidence>
<feature type="compositionally biased region" description="Polar residues" evidence="5">
    <location>
        <begin position="542"/>
        <end position="551"/>
    </location>
</feature>
<dbReference type="InterPro" id="IPR042653">
    <property type="entry name" value="Leng9"/>
</dbReference>
<dbReference type="PANTHER" id="PTHR46729">
    <property type="entry name" value="LEUKOCYTE RECEPTOR CLUSTER MEMBER 9"/>
    <property type="match status" value="1"/>
</dbReference>
<keyword evidence="1 4" id="KW-0479">Metal-binding</keyword>
<evidence type="ECO:0000256" key="2">
    <source>
        <dbReference type="ARBA" id="ARBA00022771"/>
    </source>
</evidence>
<feature type="region of interest" description="Disordered" evidence="5">
    <location>
        <begin position="275"/>
        <end position="332"/>
    </location>
</feature>
<dbReference type="Proteomes" id="UP001174136">
    <property type="component" value="Unassembled WGS sequence"/>
</dbReference>
<feature type="region of interest" description="Disordered" evidence="5">
    <location>
        <begin position="482"/>
        <end position="505"/>
    </location>
</feature>
<dbReference type="InterPro" id="IPR000571">
    <property type="entry name" value="Znf_CCCH"/>
</dbReference>
<feature type="region of interest" description="Disordered" evidence="5">
    <location>
        <begin position="418"/>
        <end position="457"/>
    </location>
</feature>
<evidence type="ECO:0000256" key="4">
    <source>
        <dbReference type="PROSITE-ProRule" id="PRU00723"/>
    </source>
</evidence>
<organism evidence="7 8">
    <name type="scientific">Merluccius polli</name>
    <name type="common">Benguela hake</name>
    <name type="synonym">Merluccius cadenati</name>
    <dbReference type="NCBI Taxonomy" id="89951"/>
    <lineage>
        <taxon>Eukaryota</taxon>
        <taxon>Metazoa</taxon>
        <taxon>Chordata</taxon>
        <taxon>Craniata</taxon>
        <taxon>Vertebrata</taxon>
        <taxon>Euteleostomi</taxon>
        <taxon>Actinopterygii</taxon>
        <taxon>Neopterygii</taxon>
        <taxon>Teleostei</taxon>
        <taxon>Neoteleostei</taxon>
        <taxon>Acanthomorphata</taxon>
        <taxon>Zeiogadaria</taxon>
        <taxon>Gadariae</taxon>
        <taxon>Gadiformes</taxon>
        <taxon>Gadoidei</taxon>
        <taxon>Merlucciidae</taxon>
        <taxon>Merluccius</taxon>
    </lineage>
</organism>
<name>A0AA47MF70_MERPO</name>
<dbReference type="InterPro" id="IPR009097">
    <property type="entry name" value="Cyclic_Pdiesterase"/>
</dbReference>
<feature type="compositionally biased region" description="Basic and acidic residues" evidence="5">
    <location>
        <begin position="493"/>
        <end position="503"/>
    </location>
</feature>
<sequence length="756" mass="84851">MEVQHFQATDQLKEECRLAQRLGCWVRERSALQTLYGQSEVTQEEGPGVDEVDAVHGDHHDAVPPLEAPGQAVLDEEPETADAGLPHNAEQLRLSGVLVTQEADARLIVNAHEARVRRRQRPAALKRRRANSRSSTYKTYSQYLGEQLMFDNIIPSLIRYLVLMETTPHLAHFSSLGDGAVGPHGQPFSLAVSIAVPVSRRGGARLGGSRRRRVERLGAEQRPRAMELTEVTESHQGVHLGWHVDSAEQQEDAVTVCRFFLAGKCHFGPRCRLSHSTPAIDDPDPGVSEQDGGKEEEEKLEKHKKGKSKANKALKPEYTQENEVEKRQKKPRMRTADDVISRILWDTPVEAAHFVVGYVDRFLGMLERPFSEFNWDVDPCDCDYSSELALPRHRIQYFAFRGHRVWDRNSRMDRVFGSTGQSLAPPFGEEGDAGGIRTQDAEQTDSMNNGEALERTKDRQEVEIVTVECCTESTHLEEITNALSTQSALDDTSQEKQPEKGDMDAVVDDAVYRDGGVEEETAQGESLEKWNDSWENHEEQPDVSQCPLSSLEQKDQRGGGRPAKRQPTHFITFRANTPGILSGFQRLQEEVCAVLPSSAPHWMSSSTLHVTMCLLLLRGPEEVAAAGEILRRFAYLDRNPPVAVTFPLKLKHFNGKVLYLSPQSQLPLQQLNSSLQEAFREAGWLHRDSFNPRYHLTLAKVVDREGERVFERVGELRVGKGLNLGRLPVNTLHLCTMGTRNTVDGFYDVVCSVTLR</sequence>
<gene>
    <name evidence="7" type="primary">Leng9</name>
    <name evidence="7" type="ORF">N1851_024318</name>
</gene>
<evidence type="ECO:0000256" key="1">
    <source>
        <dbReference type="ARBA" id="ARBA00022723"/>
    </source>
</evidence>
<accession>A0AA47MF70</accession>
<feature type="compositionally biased region" description="Basic residues" evidence="5">
    <location>
        <begin position="302"/>
        <end position="312"/>
    </location>
</feature>
<protein>
    <submittedName>
        <fullName evidence="7">Leukocyte receptor cluster member 9</fullName>
    </submittedName>
</protein>
<dbReference type="Pfam" id="PF04457">
    <property type="entry name" value="MJ1316"/>
    <property type="match status" value="1"/>
</dbReference>
<dbReference type="SUPFAM" id="SSF55144">
    <property type="entry name" value="LigT-like"/>
    <property type="match status" value="1"/>
</dbReference>
<keyword evidence="7" id="KW-0675">Receptor</keyword>
<proteinExistence type="predicted"/>
<dbReference type="Pfam" id="PF10469">
    <property type="entry name" value="AKAP7_NLS"/>
    <property type="match status" value="1"/>
</dbReference>
<comment type="caution">
    <text evidence="7">The sequence shown here is derived from an EMBL/GenBank/DDBJ whole genome shotgun (WGS) entry which is preliminary data.</text>
</comment>
<dbReference type="Gene3D" id="3.90.1140.10">
    <property type="entry name" value="Cyclic phosphodiesterase"/>
    <property type="match status" value="1"/>
</dbReference>
<keyword evidence="8" id="KW-1185">Reference proteome</keyword>
<feature type="region of interest" description="Disordered" evidence="5">
    <location>
        <begin position="533"/>
        <end position="565"/>
    </location>
</feature>
<reference evidence="7" key="1">
    <citation type="journal article" date="2023" name="Front. Mar. Sci.">
        <title>A new Merluccius polli reference genome to investigate the effects of global change in West African waters.</title>
        <authorList>
            <person name="Mateo J.L."/>
            <person name="Blanco-Fernandez C."/>
            <person name="Garcia-Vazquez E."/>
            <person name="Machado-Schiaffino G."/>
        </authorList>
    </citation>
    <scope>NUCLEOTIDE SEQUENCE</scope>
    <source>
        <strain evidence="7">C29</strain>
        <tissue evidence="7">Fin</tissue>
    </source>
</reference>
<dbReference type="AlphaFoldDB" id="A0AA47MF70"/>
<evidence type="ECO:0000256" key="5">
    <source>
        <dbReference type="SAM" id="MobiDB-lite"/>
    </source>
</evidence>
<dbReference type="PROSITE" id="PS50103">
    <property type="entry name" value="ZF_C3H1"/>
    <property type="match status" value="1"/>
</dbReference>
<keyword evidence="2 4" id="KW-0863">Zinc-finger</keyword>
<feature type="compositionally biased region" description="Basic and acidic residues" evidence="5">
    <location>
        <begin position="291"/>
        <end position="301"/>
    </location>
</feature>
<feature type="compositionally biased region" description="Polar residues" evidence="5">
    <location>
        <begin position="482"/>
        <end position="491"/>
    </location>
</feature>
<keyword evidence="3 4" id="KW-0862">Zinc</keyword>
<evidence type="ECO:0000259" key="6">
    <source>
        <dbReference type="PROSITE" id="PS50103"/>
    </source>
</evidence>
<dbReference type="InterPro" id="IPR041367">
    <property type="entry name" value="Znf-CCCH_4"/>
</dbReference>